<accession>A0ABY4RFL6</accession>
<evidence type="ECO:0000313" key="3">
    <source>
        <dbReference type="Proteomes" id="UP001057134"/>
    </source>
</evidence>
<dbReference type="PANTHER" id="PTHR43649:SF12">
    <property type="entry name" value="DIACETYLCHITOBIOSE BINDING PROTEIN DASA"/>
    <property type="match status" value="1"/>
</dbReference>
<dbReference type="SUPFAM" id="SSF53850">
    <property type="entry name" value="Periplasmic binding protein-like II"/>
    <property type="match status" value="1"/>
</dbReference>
<evidence type="ECO:0000256" key="1">
    <source>
        <dbReference type="SAM" id="SignalP"/>
    </source>
</evidence>
<dbReference type="InterPro" id="IPR050490">
    <property type="entry name" value="Bact_solute-bd_prot1"/>
</dbReference>
<dbReference type="PANTHER" id="PTHR43649">
    <property type="entry name" value="ARABINOSE-BINDING PROTEIN-RELATED"/>
    <property type="match status" value="1"/>
</dbReference>
<proteinExistence type="predicted"/>
<dbReference type="Pfam" id="PF01547">
    <property type="entry name" value="SBP_bac_1"/>
    <property type="match status" value="1"/>
</dbReference>
<protein>
    <submittedName>
        <fullName evidence="2">Bacterial extracellular solute-binding protein</fullName>
    </submittedName>
</protein>
<reference evidence="2" key="1">
    <citation type="submission" date="2018-02" db="EMBL/GenBank/DDBJ databases">
        <authorList>
            <person name="Kim S.-K."/>
            <person name="Jung H.-I."/>
            <person name="Lee S.-W."/>
        </authorList>
    </citation>
    <scope>NUCLEOTIDE SEQUENCE</scope>
    <source>
        <strain evidence="2">SK3146</strain>
    </source>
</reference>
<name>A0ABY4RFL6_9BACL</name>
<reference evidence="2" key="2">
    <citation type="journal article" date="2021" name="J Anim Sci Technol">
        <title>Complete genome sequence of Paenibacillus konkukensis sp. nov. SK3146 as a potential probiotic strain.</title>
        <authorList>
            <person name="Jung H.I."/>
            <person name="Park S."/>
            <person name="Niu K.M."/>
            <person name="Lee S.W."/>
            <person name="Kothari D."/>
            <person name="Yi K.J."/>
            <person name="Kim S.K."/>
        </authorList>
    </citation>
    <scope>NUCLEOTIDE SEQUENCE</scope>
    <source>
        <strain evidence="2">SK3146</strain>
    </source>
</reference>
<dbReference type="Gene3D" id="3.40.190.10">
    <property type="entry name" value="Periplasmic binding protein-like II"/>
    <property type="match status" value="1"/>
</dbReference>
<dbReference type="InterPro" id="IPR006059">
    <property type="entry name" value="SBP"/>
</dbReference>
<evidence type="ECO:0000313" key="2">
    <source>
        <dbReference type="EMBL" id="UQZ81122.1"/>
    </source>
</evidence>
<organism evidence="2 3">
    <name type="scientific">Paenibacillus konkukensis</name>
    <dbReference type="NCBI Taxonomy" id="2020716"/>
    <lineage>
        <taxon>Bacteria</taxon>
        <taxon>Bacillati</taxon>
        <taxon>Bacillota</taxon>
        <taxon>Bacilli</taxon>
        <taxon>Bacillales</taxon>
        <taxon>Paenibacillaceae</taxon>
        <taxon>Paenibacillus</taxon>
    </lineage>
</organism>
<gene>
    <name evidence="2" type="ORF">SK3146_00278</name>
</gene>
<dbReference type="RefSeq" id="WP_249863381.1">
    <property type="nucleotide sequence ID" value="NZ_CP027059.1"/>
</dbReference>
<keyword evidence="1" id="KW-0732">Signal</keyword>
<keyword evidence="3" id="KW-1185">Reference proteome</keyword>
<dbReference type="PROSITE" id="PS51257">
    <property type="entry name" value="PROKAR_LIPOPROTEIN"/>
    <property type="match status" value="1"/>
</dbReference>
<dbReference type="Proteomes" id="UP001057134">
    <property type="component" value="Chromosome"/>
</dbReference>
<dbReference type="EMBL" id="CP027059">
    <property type="protein sequence ID" value="UQZ81122.1"/>
    <property type="molecule type" value="Genomic_DNA"/>
</dbReference>
<feature type="signal peptide" evidence="1">
    <location>
        <begin position="1"/>
        <end position="21"/>
    </location>
</feature>
<sequence length="446" mass="49833">MRKRLELVFICLLLTAGTACQAGGGRETVGREKPKSKDGKTIVALSVKEQTAYYEAAAKKFNEKHPDIELQIHSFKPPGEKWGGGDMEKYAKATNTAVLSGSGADLLEMTDLPVGAYANKKLLLNLNDMLEQDPSLNKSDLQTNILDALKMNGGLYTIPGGFMLRAFVGDGNVLNKPDVKIDDAGWSWNEFEDTARKLVQKTGSGKDRRYALADDPPEVILQEWVADSYGEFIDRASRKASFDSPAFTALLRQIKQLYDEKMMTSEPIDNGKQLFYSARFMSPEDIINEPYRVFTNPRLLQKPHPEGSSGGIRIIPFSELAIQANSPVKEEAWEVIAFLLSEEAQSLPDREGFALLKSVNEKRLGEMQKQVRNGSYKLSTGQTVKVPDDYFARFKQFLNTADRYSEMDVKVLSIIYEESEAFFAGQKSAEAVAKLIQNRTTTYLNE</sequence>
<feature type="chain" id="PRO_5045228439" evidence="1">
    <location>
        <begin position="22"/>
        <end position="446"/>
    </location>
</feature>